<gene>
    <name evidence="3" type="ORF">DF220_06240</name>
</gene>
<dbReference type="NCBIfam" id="TIGR02532">
    <property type="entry name" value="IV_pilin_GFxxxE"/>
    <property type="match status" value="1"/>
</dbReference>
<keyword evidence="2" id="KW-0812">Transmembrane</keyword>
<protein>
    <recommendedName>
        <fullName evidence="5">Prepilin-type N-terminal cleavage/methylation domain-containing protein</fullName>
    </recommendedName>
</protein>
<reference evidence="4" key="1">
    <citation type="submission" date="2018-04" db="EMBL/GenBank/DDBJ databases">
        <authorList>
            <person name="Liu S."/>
            <person name="Wang Z."/>
            <person name="Li J."/>
        </authorList>
    </citation>
    <scope>NUCLEOTIDE SEQUENCE [LARGE SCALE GENOMIC DNA]</scope>
    <source>
        <strain evidence="4">S1194</strain>
    </source>
</reference>
<name>A0A2U1T3L8_9MICO</name>
<evidence type="ECO:0000256" key="2">
    <source>
        <dbReference type="SAM" id="Phobius"/>
    </source>
</evidence>
<feature type="transmembrane region" description="Helical" evidence="2">
    <location>
        <begin position="162"/>
        <end position="186"/>
    </location>
</feature>
<evidence type="ECO:0000313" key="3">
    <source>
        <dbReference type="EMBL" id="PWB98475.1"/>
    </source>
</evidence>
<dbReference type="SUPFAM" id="SSF54523">
    <property type="entry name" value="Pili subunits"/>
    <property type="match status" value="1"/>
</dbReference>
<keyword evidence="4" id="KW-1185">Reference proteome</keyword>
<keyword evidence="2" id="KW-0472">Membrane</keyword>
<keyword evidence="2" id="KW-1133">Transmembrane helix</keyword>
<organism evidence="3 4">
    <name type="scientific">Homoserinimonas hongtaonis</name>
    <dbReference type="NCBI Taxonomy" id="2079791"/>
    <lineage>
        <taxon>Bacteria</taxon>
        <taxon>Bacillati</taxon>
        <taxon>Actinomycetota</taxon>
        <taxon>Actinomycetes</taxon>
        <taxon>Micrococcales</taxon>
        <taxon>Microbacteriaceae</taxon>
        <taxon>Homoserinimonas</taxon>
    </lineage>
</organism>
<dbReference type="Proteomes" id="UP000244978">
    <property type="component" value="Unassembled WGS sequence"/>
</dbReference>
<dbReference type="EMBL" id="QEEX01000001">
    <property type="protein sequence ID" value="PWB98475.1"/>
    <property type="molecule type" value="Genomic_DNA"/>
</dbReference>
<dbReference type="InterPro" id="IPR012902">
    <property type="entry name" value="N_methyl_site"/>
</dbReference>
<sequence>MDPESCGPNVRAQPDQRARPVGNARERAGEHLPGLGRRARRCHRGNPYQPHGGSQRHRVHGRGLHRHLLQAIRQLGVHETTVCYSSRRSAVGNRAHGQGNRRRSLDRRHVVRDYRVPLFRRDVDRCHGQRSRVDHHGGGYAVIARIRSAFTSARSRSEGFTLIEMVVAVGIFAIFTTMFITAVVGLTRGTTRAQHTAEAASAVLTVFQNMDRQVRYADAINHPATGSSGARYVEFRLPAASAATGITTCVQWRFRPTEGIMESRQWTDGPTSVPSAWSTKITTALFSSSTGYPFQMVPALGGGGTAKQQLILTIDAGAEDGAGGAEMATTFVARNSSTSTSTNSASSAPICALTTGFRP</sequence>
<feature type="compositionally biased region" description="Basic and acidic residues" evidence="1">
    <location>
        <begin position="14"/>
        <end position="30"/>
    </location>
</feature>
<dbReference type="Pfam" id="PF07963">
    <property type="entry name" value="N_methyl"/>
    <property type="match status" value="1"/>
</dbReference>
<comment type="caution">
    <text evidence="3">The sequence shown here is derived from an EMBL/GenBank/DDBJ whole genome shotgun (WGS) entry which is preliminary data.</text>
</comment>
<dbReference type="AlphaFoldDB" id="A0A2U1T3L8"/>
<evidence type="ECO:0008006" key="5">
    <source>
        <dbReference type="Google" id="ProtNLM"/>
    </source>
</evidence>
<proteinExistence type="predicted"/>
<feature type="region of interest" description="Disordered" evidence="1">
    <location>
        <begin position="1"/>
        <end position="61"/>
    </location>
</feature>
<evidence type="ECO:0000313" key="4">
    <source>
        <dbReference type="Proteomes" id="UP000244978"/>
    </source>
</evidence>
<evidence type="ECO:0000256" key="1">
    <source>
        <dbReference type="SAM" id="MobiDB-lite"/>
    </source>
</evidence>
<dbReference type="InterPro" id="IPR045584">
    <property type="entry name" value="Pilin-like"/>
</dbReference>
<dbReference type="PROSITE" id="PS00409">
    <property type="entry name" value="PROKAR_NTER_METHYL"/>
    <property type="match status" value="1"/>
</dbReference>
<accession>A0A2U1T3L8</accession>